<organism evidence="5 6">
    <name type="scientific">Nitzschia inconspicua</name>
    <dbReference type="NCBI Taxonomy" id="303405"/>
    <lineage>
        <taxon>Eukaryota</taxon>
        <taxon>Sar</taxon>
        <taxon>Stramenopiles</taxon>
        <taxon>Ochrophyta</taxon>
        <taxon>Bacillariophyta</taxon>
        <taxon>Bacillariophyceae</taxon>
        <taxon>Bacillariophycidae</taxon>
        <taxon>Bacillariales</taxon>
        <taxon>Bacillariaceae</taxon>
        <taxon>Nitzschia</taxon>
    </lineage>
</organism>
<dbReference type="InterPro" id="IPR023210">
    <property type="entry name" value="NADP_OxRdtase_dom"/>
</dbReference>
<sequence length="362" mass="39032">MTTRRDQFSLPAVLRLLLVAAILVLHDDALIQNSPPVAEALSSSSPSSPTNHFNRRQAIQQQSAAVATFGAGLILPSPVVAETTAAAISPIATLSDGSKFPLVSFGLQIYDDSTAYKLTLTALECGYRNFFASVLAGNQKGFAKAIKDSGVPRNDIYICGSVVSNRVAGLEAAKKETTKGWKRNMEAFGAGNIDYLDQIMLDYPGPDCDSIRGQWQAFEDMYQQGLTKSLSVSNFSPTQLDCVLQSAKVAKPVVNQLPYSVAYHPGNAIAENQKRGILVQAWAPLGGSLGGRFSSTMKGTCAQIGKKYDKSFAQVALRWIIQTGGSFTTQSKKKEHFAENLDIFDFELTAEEMQTLSSLVVG</sequence>
<evidence type="ECO:0000313" key="6">
    <source>
        <dbReference type="Proteomes" id="UP000693970"/>
    </source>
</evidence>
<dbReference type="OrthoDB" id="416253at2759"/>
<feature type="domain" description="NADP-dependent oxidoreductase" evidence="4">
    <location>
        <begin position="110"/>
        <end position="359"/>
    </location>
</feature>
<evidence type="ECO:0000256" key="2">
    <source>
        <dbReference type="ARBA" id="ARBA00023002"/>
    </source>
</evidence>
<reference evidence="5" key="2">
    <citation type="submission" date="2021-04" db="EMBL/GenBank/DDBJ databases">
        <authorList>
            <person name="Podell S."/>
        </authorList>
    </citation>
    <scope>NUCLEOTIDE SEQUENCE</scope>
    <source>
        <strain evidence="5">Hildebrandi</strain>
    </source>
</reference>
<evidence type="ECO:0000256" key="1">
    <source>
        <dbReference type="ARBA" id="ARBA00022857"/>
    </source>
</evidence>
<evidence type="ECO:0000259" key="4">
    <source>
        <dbReference type="Pfam" id="PF00248"/>
    </source>
</evidence>
<protein>
    <submittedName>
        <fullName evidence="5">Aldo/keto reductase family protein</fullName>
    </submittedName>
</protein>
<gene>
    <name evidence="5" type="ORF">IV203_027510</name>
</gene>
<dbReference type="InterPro" id="IPR020471">
    <property type="entry name" value="AKR"/>
</dbReference>
<dbReference type="PANTHER" id="PTHR43827:SF3">
    <property type="entry name" value="NADP-DEPENDENT OXIDOREDUCTASE DOMAIN-CONTAINING PROTEIN"/>
    <property type="match status" value="1"/>
</dbReference>
<name>A0A9K3Q646_9STRA</name>
<keyword evidence="1" id="KW-0521">NADP</keyword>
<dbReference type="CDD" id="cd19071">
    <property type="entry name" value="AKR_AKR1-5-like"/>
    <property type="match status" value="1"/>
</dbReference>
<dbReference type="AlphaFoldDB" id="A0A9K3Q646"/>
<dbReference type="GO" id="GO:0016491">
    <property type="term" value="F:oxidoreductase activity"/>
    <property type="evidence" value="ECO:0007669"/>
    <property type="project" value="UniProtKB-KW"/>
</dbReference>
<proteinExistence type="predicted"/>
<keyword evidence="2" id="KW-0560">Oxidoreductase</keyword>
<dbReference type="Proteomes" id="UP000693970">
    <property type="component" value="Unassembled WGS sequence"/>
</dbReference>
<dbReference type="PANTHER" id="PTHR43827">
    <property type="entry name" value="2,5-DIKETO-D-GLUCONIC ACID REDUCTASE"/>
    <property type="match status" value="1"/>
</dbReference>
<feature type="signal peptide" evidence="3">
    <location>
        <begin position="1"/>
        <end position="31"/>
    </location>
</feature>
<accession>A0A9K3Q646</accession>
<keyword evidence="6" id="KW-1185">Reference proteome</keyword>
<comment type="caution">
    <text evidence="5">The sequence shown here is derived from an EMBL/GenBank/DDBJ whole genome shotgun (WGS) entry which is preliminary data.</text>
</comment>
<evidence type="ECO:0000256" key="3">
    <source>
        <dbReference type="SAM" id="SignalP"/>
    </source>
</evidence>
<evidence type="ECO:0000313" key="5">
    <source>
        <dbReference type="EMBL" id="KAG7369764.1"/>
    </source>
</evidence>
<dbReference type="EMBL" id="JAGRRH010000005">
    <property type="protein sequence ID" value="KAG7369764.1"/>
    <property type="molecule type" value="Genomic_DNA"/>
</dbReference>
<dbReference type="Pfam" id="PF00248">
    <property type="entry name" value="Aldo_ket_red"/>
    <property type="match status" value="1"/>
</dbReference>
<feature type="chain" id="PRO_5039954745" evidence="3">
    <location>
        <begin position="32"/>
        <end position="362"/>
    </location>
</feature>
<keyword evidence="3" id="KW-0732">Signal</keyword>
<reference evidence="5" key="1">
    <citation type="journal article" date="2021" name="Sci. Rep.">
        <title>Diploid genomic architecture of Nitzschia inconspicua, an elite biomass production diatom.</title>
        <authorList>
            <person name="Oliver A."/>
            <person name="Podell S."/>
            <person name="Pinowska A."/>
            <person name="Traller J.C."/>
            <person name="Smith S.R."/>
            <person name="McClure R."/>
            <person name="Beliaev A."/>
            <person name="Bohutskyi P."/>
            <person name="Hill E.A."/>
            <person name="Rabines A."/>
            <person name="Zheng H."/>
            <person name="Allen L.Z."/>
            <person name="Kuo A."/>
            <person name="Grigoriev I.V."/>
            <person name="Allen A.E."/>
            <person name="Hazlebeck D."/>
            <person name="Allen E.E."/>
        </authorList>
    </citation>
    <scope>NUCLEOTIDE SEQUENCE</scope>
    <source>
        <strain evidence="5">Hildebrandi</strain>
    </source>
</reference>